<dbReference type="Gene3D" id="1.20.1070.10">
    <property type="entry name" value="Rhodopsin 7-helix transmembrane proteins"/>
    <property type="match status" value="1"/>
</dbReference>
<dbReference type="OrthoDB" id="5865528at2759"/>
<dbReference type="GO" id="GO:0007606">
    <property type="term" value="P:sensory perception of chemical stimulus"/>
    <property type="evidence" value="ECO:0007669"/>
    <property type="project" value="InterPro"/>
</dbReference>
<keyword evidence="2" id="KW-0812">Transmembrane</keyword>
<dbReference type="Pfam" id="PF03125">
    <property type="entry name" value="Sre"/>
    <property type="match status" value="1"/>
</dbReference>
<keyword evidence="2" id="KW-0472">Membrane</keyword>
<comment type="caution">
    <text evidence="3">The sequence shown here is derived from an EMBL/GenBank/DDBJ whole genome shotgun (WGS) entry which is preliminary data.</text>
</comment>
<proteinExistence type="inferred from homology"/>
<protein>
    <submittedName>
        <fullName evidence="3">Uncharacterized protein</fullName>
    </submittedName>
</protein>
<feature type="transmembrane region" description="Helical" evidence="2">
    <location>
        <begin position="124"/>
        <end position="144"/>
    </location>
</feature>
<sequence length="322" mass="36559">MFFFSEEEMVTFLTYMRLVVYIIGNITSIPALAILLRNRLLHRNFRFILIIIIISSYIFSLVVYLHYLSSIIQSLDKEEIIDMSNVLLYYGAAMFVYGNLCLTIERWIAACFVASYEKYSSKKISAIITVLCVVLPAAVFSFFATKLPPGHVLIILSFSACSLASVAISGYLRFCKSTRVTDANSSLASRFQIKENNKTMVIYFSMSLNELATATMMVVLVCMSYTNHEGFEWNKNGYSVEVLDLVSIMALDDCVHNSYRNVKCCYELQLQLQFFILYRTDMTRPSFLAYGPRQPTACGTVLLPARCGWVSVGERLDRSRGT</sequence>
<dbReference type="GO" id="GO:0016020">
    <property type="term" value="C:membrane"/>
    <property type="evidence" value="ECO:0007669"/>
    <property type="project" value="InterPro"/>
</dbReference>
<keyword evidence="2" id="KW-1133">Transmembrane helix</keyword>
<feature type="transmembrane region" description="Helical" evidence="2">
    <location>
        <begin position="200"/>
        <end position="226"/>
    </location>
</feature>
<dbReference type="PANTHER" id="PTHR47521">
    <property type="entry name" value="SERPENTINE RECEPTOR, CLASS E (EPSILON)-RELATED"/>
    <property type="match status" value="1"/>
</dbReference>
<name>A0A016VE05_9BILA</name>
<evidence type="ECO:0000313" key="4">
    <source>
        <dbReference type="Proteomes" id="UP000024635"/>
    </source>
</evidence>
<reference evidence="4" key="1">
    <citation type="journal article" date="2015" name="Nat. Genet.">
        <title>The genome and transcriptome of the zoonotic hookworm Ancylostoma ceylanicum identify infection-specific gene families.</title>
        <authorList>
            <person name="Schwarz E.M."/>
            <person name="Hu Y."/>
            <person name="Antoshechkin I."/>
            <person name="Miller M.M."/>
            <person name="Sternberg P.W."/>
            <person name="Aroian R.V."/>
        </authorList>
    </citation>
    <scope>NUCLEOTIDE SEQUENCE</scope>
    <source>
        <strain evidence="4">HY135</strain>
    </source>
</reference>
<comment type="similarity">
    <text evidence="1">Belongs to the nematode receptor-like protein sre family.</text>
</comment>
<dbReference type="InterPro" id="IPR004151">
    <property type="entry name" value="7TM_GPCR_serpentine_rcpt_Sre"/>
</dbReference>
<dbReference type="InterPro" id="IPR052860">
    <property type="entry name" value="NRL-GPCR1"/>
</dbReference>
<organism evidence="3 4">
    <name type="scientific">Ancylostoma ceylanicum</name>
    <dbReference type="NCBI Taxonomy" id="53326"/>
    <lineage>
        <taxon>Eukaryota</taxon>
        <taxon>Metazoa</taxon>
        <taxon>Ecdysozoa</taxon>
        <taxon>Nematoda</taxon>
        <taxon>Chromadorea</taxon>
        <taxon>Rhabditida</taxon>
        <taxon>Rhabditina</taxon>
        <taxon>Rhabditomorpha</taxon>
        <taxon>Strongyloidea</taxon>
        <taxon>Ancylostomatidae</taxon>
        <taxon>Ancylostomatinae</taxon>
        <taxon>Ancylostoma</taxon>
    </lineage>
</organism>
<feature type="transmembrane region" description="Helical" evidence="2">
    <location>
        <begin position="87"/>
        <end position="112"/>
    </location>
</feature>
<dbReference type="Proteomes" id="UP000024635">
    <property type="component" value="Unassembled WGS sequence"/>
</dbReference>
<gene>
    <name evidence="3" type="primary">Acey_s0012.g1617</name>
    <name evidence="3" type="ORF">Y032_0012g1617</name>
</gene>
<evidence type="ECO:0000256" key="1">
    <source>
        <dbReference type="ARBA" id="ARBA00006803"/>
    </source>
</evidence>
<keyword evidence="4" id="KW-1185">Reference proteome</keyword>
<evidence type="ECO:0000313" key="3">
    <source>
        <dbReference type="EMBL" id="EYC24973.1"/>
    </source>
</evidence>
<accession>A0A016VE05</accession>
<dbReference type="AlphaFoldDB" id="A0A016VE05"/>
<evidence type="ECO:0000256" key="2">
    <source>
        <dbReference type="SAM" id="Phobius"/>
    </source>
</evidence>
<feature type="transmembrane region" description="Helical" evidence="2">
    <location>
        <begin position="150"/>
        <end position="172"/>
    </location>
</feature>
<feature type="transmembrane region" description="Helical" evidence="2">
    <location>
        <begin position="47"/>
        <end position="67"/>
    </location>
</feature>
<feature type="transmembrane region" description="Helical" evidence="2">
    <location>
        <begin position="12"/>
        <end position="35"/>
    </location>
</feature>
<dbReference type="EMBL" id="JARK01001348">
    <property type="protein sequence ID" value="EYC24973.1"/>
    <property type="molecule type" value="Genomic_DNA"/>
</dbReference>